<dbReference type="GO" id="GO:0000045">
    <property type="term" value="P:autophagosome assembly"/>
    <property type="evidence" value="ECO:0007669"/>
    <property type="project" value="TreeGrafter"/>
</dbReference>
<evidence type="ECO:0000256" key="7">
    <source>
        <dbReference type="ARBA" id="ARBA00048679"/>
    </source>
</evidence>
<dbReference type="GO" id="GO:0004674">
    <property type="term" value="F:protein serine/threonine kinase activity"/>
    <property type="evidence" value="ECO:0007669"/>
    <property type="project" value="UniProtKB-KW"/>
</dbReference>
<organism evidence="9 10">
    <name type="scientific">Paragonimus westermani</name>
    <dbReference type="NCBI Taxonomy" id="34504"/>
    <lineage>
        <taxon>Eukaryota</taxon>
        <taxon>Metazoa</taxon>
        <taxon>Spiralia</taxon>
        <taxon>Lophotrochozoa</taxon>
        <taxon>Platyhelminthes</taxon>
        <taxon>Trematoda</taxon>
        <taxon>Digenea</taxon>
        <taxon>Plagiorchiida</taxon>
        <taxon>Troglotremata</taxon>
        <taxon>Troglotrematidae</taxon>
        <taxon>Paragonimus</taxon>
    </lineage>
</organism>
<dbReference type="GO" id="GO:0010506">
    <property type="term" value="P:regulation of autophagy"/>
    <property type="evidence" value="ECO:0007669"/>
    <property type="project" value="InterPro"/>
</dbReference>
<dbReference type="GO" id="GO:0005776">
    <property type="term" value="C:autophagosome"/>
    <property type="evidence" value="ECO:0007669"/>
    <property type="project" value="TreeGrafter"/>
</dbReference>
<dbReference type="Pfam" id="PF00069">
    <property type="entry name" value="Pkinase"/>
    <property type="match status" value="1"/>
</dbReference>
<keyword evidence="2" id="KW-0963">Cytoplasm</keyword>
<dbReference type="SUPFAM" id="SSF56112">
    <property type="entry name" value="Protein kinase-like (PK-like)"/>
    <property type="match status" value="1"/>
</dbReference>
<gene>
    <name evidence="9" type="ORF">DEA37_0006862</name>
</gene>
<feature type="non-terminal residue" evidence="9">
    <location>
        <position position="197"/>
    </location>
</feature>
<dbReference type="GO" id="GO:0005829">
    <property type="term" value="C:cytosol"/>
    <property type="evidence" value="ECO:0007669"/>
    <property type="project" value="TreeGrafter"/>
</dbReference>
<dbReference type="GO" id="GO:0034045">
    <property type="term" value="C:phagophore assembly site membrane"/>
    <property type="evidence" value="ECO:0007669"/>
    <property type="project" value="TreeGrafter"/>
</dbReference>
<dbReference type="SMART" id="SM00220">
    <property type="entry name" value="S_TKc"/>
    <property type="match status" value="1"/>
</dbReference>
<dbReference type="GO" id="GO:0042594">
    <property type="term" value="P:response to starvation"/>
    <property type="evidence" value="ECO:0007669"/>
    <property type="project" value="TreeGrafter"/>
</dbReference>
<dbReference type="Gene3D" id="1.10.510.10">
    <property type="entry name" value="Transferase(Phosphotransferase) domain 1"/>
    <property type="match status" value="1"/>
</dbReference>
<sequence>MDTLDFGFARRAKDAVQRNELRGTLLYMAPEIYCEGLYHPSCDLWSVGVILYECLFGSPPYASQDSESLKLKLLKDEPIEQAALASTLSSLELDVCCVSETRVYDSSTVIHLSSPLDSCRSKRFCLRVSGDAEAESHGRAGLPSDVTISSNCASLIRRLLKRHPTERMSHEEFFEHPFVDLEHAPSADSLDKAVSIL</sequence>
<reference evidence="9 10" key="1">
    <citation type="journal article" date="2019" name="Gigascience">
        <title>Whole-genome sequence of the oriental lung fluke Paragonimus westermani.</title>
        <authorList>
            <person name="Oey H."/>
            <person name="Zakrzewski M."/>
            <person name="Narain K."/>
            <person name="Devi K.R."/>
            <person name="Agatsuma T."/>
            <person name="Nawaratna S."/>
            <person name="Gobert G.N."/>
            <person name="Jones M.K."/>
            <person name="Ragan M.A."/>
            <person name="McManus D.P."/>
            <person name="Krause L."/>
        </authorList>
    </citation>
    <scope>NUCLEOTIDE SEQUENCE [LARGE SCALE GENOMIC DNA]</scope>
    <source>
        <strain evidence="9 10">IND2009</strain>
    </source>
</reference>
<evidence type="ECO:0000313" key="10">
    <source>
        <dbReference type="Proteomes" id="UP000324629"/>
    </source>
</evidence>
<comment type="catalytic activity">
    <reaction evidence="7">
        <text>L-seryl-[protein] + ATP = O-phospho-L-seryl-[protein] + ADP + H(+)</text>
        <dbReference type="Rhea" id="RHEA:17989"/>
        <dbReference type="Rhea" id="RHEA-COMP:9863"/>
        <dbReference type="Rhea" id="RHEA-COMP:11604"/>
        <dbReference type="ChEBI" id="CHEBI:15378"/>
        <dbReference type="ChEBI" id="CHEBI:29999"/>
        <dbReference type="ChEBI" id="CHEBI:30616"/>
        <dbReference type="ChEBI" id="CHEBI:83421"/>
        <dbReference type="ChEBI" id="CHEBI:456216"/>
        <dbReference type="EC" id="2.7.11.1"/>
    </reaction>
</comment>
<dbReference type="GO" id="GO:0005524">
    <property type="term" value="F:ATP binding"/>
    <property type="evidence" value="ECO:0007669"/>
    <property type="project" value="InterPro"/>
</dbReference>
<dbReference type="PANTHER" id="PTHR24348:SF65">
    <property type="entry name" value="SERINE_THREONINE-PROTEIN KINASE ULK3"/>
    <property type="match status" value="1"/>
</dbReference>
<dbReference type="PROSITE" id="PS50011">
    <property type="entry name" value="PROTEIN_KINASE_DOM"/>
    <property type="match status" value="1"/>
</dbReference>
<evidence type="ECO:0000259" key="8">
    <source>
        <dbReference type="PROSITE" id="PS50011"/>
    </source>
</evidence>
<evidence type="ECO:0000256" key="3">
    <source>
        <dbReference type="ARBA" id="ARBA00022527"/>
    </source>
</evidence>
<dbReference type="InterPro" id="IPR000719">
    <property type="entry name" value="Prot_kinase_dom"/>
</dbReference>
<name>A0A5J4NMN4_9TREM</name>
<evidence type="ECO:0000256" key="6">
    <source>
        <dbReference type="ARBA" id="ARBA00047899"/>
    </source>
</evidence>
<keyword evidence="5" id="KW-0418">Kinase</keyword>
<dbReference type="InterPro" id="IPR011009">
    <property type="entry name" value="Kinase-like_dom_sf"/>
</dbReference>
<dbReference type="GO" id="GO:0061709">
    <property type="term" value="P:reticulophagy"/>
    <property type="evidence" value="ECO:0007669"/>
    <property type="project" value="TreeGrafter"/>
</dbReference>
<dbReference type="EC" id="2.7.11.1" evidence="1"/>
<proteinExistence type="predicted"/>
<comment type="catalytic activity">
    <reaction evidence="6">
        <text>L-threonyl-[protein] + ATP = O-phospho-L-threonyl-[protein] + ADP + H(+)</text>
        <dbReference type="Rhea" id="RHEA:46608"/>
        <dbReference type="Rhea" id="RHEA-COMP:11060"/>
        <dbReference type="Rhea" id="RHEA-COMP:11605"/>
        <dbReference type="ChEBI" id="CHEBI:15378"/>
        <dbReference type="ChEBI" id="CHEBI:30013"/>
        <dbReference type="ChEBI" id="CHEBI:30616"/>
        <dbReference type="ChEBI" id="CHEBI:61977"/>
        <dbReference type="ChEBI" id="CHEBI:456216"/>
        <dbReference type="EC" id="2.7.11.1"/>
    </reaction>
</comment>
<evidence type="ECO:0000256" key="1">
    <source>
        <dbReference type="ARBA" id="ARBA00012513"/>
    </source>
</evidence>
<dbReference type="GO" id="GO:0034727">
    <property type="term" value="P:piecemeal microautophagy of the nucleus"/>
    <property type="evidence" value="ECO:0007669"/>
    <property type="project" value="TreeGrafter"/>
</dbReference>
<keyword evidence="4" id="KW-0808">Transferase</keyword>
<protein>
    <recommendedName>
        <fullName evidence="1">non-specific serine/threonine protein kinase</fullName>
        <ecNumber evidence="1">2.7.11.1</ecNumber>
    </recommendedName>
</protein>
<evidence type="ECO:0000256" key="4">
    <source>
        <dbReference type="ARBA" id="ARBA00022679"/>
    </source>
</evidence>
<dbReference type="AlphaFoldDB" id="A0A5J4NMN4"/>
<dbReference type="GO" id="GO:0000422">
    <property type="term" value="P:autophagy of mitochondrion"/>
    <property type="evidence" value="ECO:0007669"/>
    <property type="project" value="TreeGrafter"/>
</dbReference>
<dbReference type="EMBL" id="QNGE01001752">
    <property type="protein sequence ID" value="KAA3676905.1"/>
    <property type="molecule type" value="Genomic_DNA"/>
</dbReference>
<feature type="domain" description="Protein kinase" evidence="8">
    <location>
        <begin position="1"/>
        <end position="179"/>
    </location>
</feature>
<evidence type="ECO:0000256" key="5">
    <source>
        <dbReference type="ARBA" id="ARBA00022777"/>
    </source>
</evidence>
<dbReference type="InterPro" id="IPR045269">
    <property type="entry name" value="Atg1-like"/>
</dbReference>
<dbReference type="PANTHER" id="PTHR24348">
    <property type="entry name" value="SERINE/THREONINE-PROTEIN KINASE UNC-51-RELATED"/>
    <property type="match status" value="1"/>
</dbReference>
<comment type="caution">
    <text evidence="9">The sequence shown here is derived from an EMBL/GenBank/DDBJ whole genome shotgun (WGS) entry which is preliminary data.</text>
</comment>
<evidence type="ECO:0000313" key="9">
    <source>
        <dbReference type="EMBL" id="KAA3676905.1"/>
    </source>
</evidence>
<keyword evidence="10" id="KW-1185">Reference proteome</keyword>
<dbReference type="Proteomes" id="UP000324629">
    <property type="component" value="Unassembled WGS sequence"/>
</dbReference>
<keyword evidence="3" id="KW-0723">Serine/threonine-protein kinase</keyword>
<evidence type="ECO:0000256" key="2">
    <source>
        <dbReference type="ARBA" id="ARBA00022490"/>
    </source>
</evidence>
<accession>A0A5J4NMN4</accession>